<dbReference type="Proteomes" id="UP001237152">
    <property type="component" value="Segment"/>
</dbReference>
<protein>
    <submittedName>
        <fullName evidence="2">Uncharacterized protein</fullName>
    </submittedName>
</protein>
<feature type="region of interest" description="Disordered" evidence="1">
    <location>
        <begin position="1"/>
        <end position="41"/>
    </location>
</feature>
<dbReference type="EMBL" id="MK174290">
    <property type="protein sequence ID" value="QBZ80841.1"/>
    <property type="molecule type" value="Genomic_DNA"/>
</dbReference>
<gene>
    <name evidence="2" type="ORF">pclt_cds_243</name>
</gene>
<feature type="compositionally biased region" description="Pro residues" evidence="1">
    <location>
        <begin position="19"/>
        <end position="29"/>
    </location>
</feature>
<organism evidence="2 3">
    <name type="scientific">Pandoravirus celtis</name>
    <dbReference type="NCBI Taxonomy" id="2568002"/>
    <lineage>
        <taxon>Viruses</taxon>
        <taxon>Pandoravirus</taxon>
    </lineage>
</organism>
<evidence type="ECO:0000256" key="1">
    <source>
        <dbReference type="SAM" id="MobiDB-lite"/>
    </source>
</evidence>
<reference evidence="2" key="1">
    <citation type="journal article" date="2019" name="Front. Microbiol.">
        <title>Pandoravirus Celtis Illustrates the Microevolution Processes at Work in the Giant Pandoraviridae Genomes.</title>
        <authorList>
            <person name="Legendre M."/>
            <person name="Alempic J.M."/>
            <person name="Philippe N."/>
            <person name="Lartigue A."/>
            <person name="Jeudy S."/>
            <person name="Poirot O."/>
            <person name="Ta N.T."/>
            <person name="Nin S."/>
            <person name="Coute Y."/>
            <person name="Abergel C."/>
            <person name="Claverie J.M."/>
        </authorList>
    </citation>
    <scope>NUCLEOTIDE SEQUENCE</scope>
</reference>
<name>A0A4D6EG78_9VIRU</name>
<evidence type="ECO:0000313" key="3">
    <source>
        <dbReference type="Proteomes" id="UP001237152"/>
    </source>
</evidence>
<feature type="compositionally biased region" description="Basic and acidic residues" evidence="1">
    <location>
        <begin position="32"/>
        <end position="41"/>
    </location>
</feature>
<accession>A0A4D6EG78</accession>
<proteinExistence type="predicted"/>
<evidence type="ECO:0000313" key="2">
    <source>
        <dbReference type="EMBL" id="QBZ80841.1"/>
    </source>
</evidence>
<sequence length="145" mass="15581">MEMENRYRDAPQTSAVGLPPRPMPPPPARTPLAREEVHEADPRAHSLIAMHVAVAPRTPSTVVFFGVDASRASTCIALPTAQRIGARWDADGRSVVYINGQKRLAQVLSAAESAVYRDTLGADVLQHHGDAADPELADPVALLML</sequence>